<evidence type="ECO:0000313" key="2">
    <source>
        <dbReference type="Proteomes" id="UP000499080"/>
    </source>
</evidence>
<keyword evidence="2" id="KW-1185">Reference proteome</keyword>
<protein>
    <submittedName>
        <fullName evidence="1">Uncharacterized protein</fullName>
    </submittedName>
</protein>
<gene>
    <name evidence="1" type="ORF">AVEN_240847_1</name>
</gene>
<sequence>MATILALQEMALMKATALLYNDSQIQDKAECLYRKEVPDEWYDLIEAKVSTLRLPKVLHEKLIIVADDACQFLGFFFKTHTKLQRYRGYNCYCLNGIIMSRYLRTNPKGFFDEAKTAELIARDRRIDSLFRYLLVRDNGLDRNILEPPMNKRGYIDERFLRWAHSEGRIKWGYSPLMNWI</sequence>
<dbReference type="Proteomes" id="UP000499080">
    <property type="component" value="Unassembled WGS sequence"/>
</dbReference>
<reference evidence="1 2" key="1">
    <citation type="journal article" date="2019" name="Sci. Rep.">
        <title>Orb-weaving spider Araneus ventricosus genome elucidates the spidroin gene catalogue.</title>
        <authorList>
            <person name="Kono N."/>
            <person name="Nakamura H."/>
            <person name="Ohtoshi R."/>
            <person name="Moran D.A.P."/>
            <person name="Shinohara A."/>
            <person name="Yoshida Y."/>
            <person name="Fujiwara M."/>
            <person name="Mori M."/>
            <person name="Tomita M."/>
            <person name="Arakawa K."/>
        </authorList>
    </citation>
    <scope>NUCLEOTIDE SEQUENCE [LARGE SCALE GENOMIC DNA]</scope>
</reference>
<dbReference type="EMBL" id="BGPR01033476">
    <property type="protein sequence ID" value="GBO07421.1"/>
    <property type="molecule type" value="Genomic_DNA"/>
</dbReference>
<accession>A0A4Y2U5S4</accession>
<proteinExistence type="predicted"/>
<name>A0A4Y2U5S4_ARAVE</name>
<dbReference type="AlphaFoldDB" id="A0A4Y2U5S4"/>
<evidence type="ECO:0000313" key="1">
    <source>
        <dbReference type="EMBL" id="GBO07421.1"/>
    </source>
</evidence>
<comment type="caution">
    <text evidence="1">The sequence shown here is derived from an EMBL/GenBank/DDBJ whole genome shotgun (WGS) entry which is preliminary data.</text>
</comment>
<organism evidence="1 2">
    <name type="scientific">Araneus ventricosus</name>
    <name type="common">Orbweaver spider</name>
    <name type="synonym">Epeira ventricosa</name>
    <dbReference type="NCBI Taxonomy" id="182803"/>
    <lineage>
        <taxon>Eukaryota</taxon>
        <taxon>Metazoa</taxon>
        <taxon>Ecdysozoa</taxon>
        <taxon>Arthropoda</taxon>
        <taxon>Chelicerata</taxon>
        <taxon>Arachnida</taxon>
        <taxon>Araneae</taxon>
        <taxon>Araneomorphae</taxon>
        <taxon>Entelegynae</taxon>
        <taxon>Araneoidea</taxon>
        <taxon>Araneidae</taxon>
        <taxon>Araneus</taxon>
    </lineage>
</organism>